<accession>A0A1G7U7D9</accession>
<reference evidence="5 6" key="2">
    <citation type="submission" date="2016-10" db="EMBL/GenBank/DDBJ databases">
        <authorList>
            <person name="Varghese N."/>
            <person name="Submissions S."/>
        </authorList>
    </citation>
    <scope>NUCLEOTIDE SEQUENCE [LARGE SCALE GENOMIC DNA]</scope>
    <source>
        <strain evidence="5">BP1-145</strain>
        <strain evidence="6">BP1-148</strain>
    </source>
</reference>
<sequence>MGIIIGIDVGISTTKIVGLKNGRVVSPIRITAADQVTSLYGAFGRYLHDNKVELKDVEQVMLTGVGAAYIDEPVYGIPTQKVDEFIADGLGARFESGLSKAIVVSMGTGTSFVQCDGDDIRHIGGLGIGGGTLQGLSRVMLNTRDQKQIQSLAMQGDIHNINLLIGDISTHPLPGLPMNATASLFSKAQYDAPKEDIALGIIVMVLQSIGSAAILSALNSGIKDFVLIGNLTLLPQCKEVYPMLEKLYQVHFHIPKFAEFCTAIGAALAYHQNQESTR</sequence>
<keyword evidence="4" id="KW-0418">Kinase</keyword>
<dbReference type="Pfam" id="PF03630">
    <property type="entry name" value="Fumble"/>
    <property type="match status" value="1"/>
</dbReference>
<dbReference type="EMBL" id="FNCQ01000004">
    <property type="protein sequence ID" value="SDG43522.1"/>
    <property type="molecule type" value="Genomic_DNA"/>
</dbReference>
<dbReference type="Proteomes" id="UP000199134">
    <property type="component" value="Unassembled WGS sequence"/>
</dbReference>
<evidence type="ECO:0000313" key="6">
    <source>
        <dbReference type="Proteomes" id="UP000198779"/>
    </source>
</evidence>
<dbReference type="InterPro" id="IPR004567">
    <property type="entry name" value="Type_II_PanK"/>
</dbReference>
<dbReference type="Proteomes" id="UP000198779">
    <property type="component" value="Unassembled WGS sequence"/>
</dbReference>
<dbReference type="CDD" id="cd24085">
    <property type="entry name" value="ASKHA_NBD_PanK-II_bac"/>
    <property type="match status" value="1"/>
</dbReference>
<dbReference type="GO" id="GO:0005524">
    <property type="term" value="F:ATP binding"/>
    <property type="evidence" value="ECO:0007669"/>
    <property type="project" value="UniProtKB-KW"/>
</dbReference>
<evidence type="ECO:0000256" key="1">
    <source>
        <dbReference type="ARBA" id="ARBA00022741"/>
    </source>
</evidence>
<dbReference type="AlphaFoldDB" id="A0A1G7U7D9"/>
<dbReference type="STRING" id="645274.SAMN04487901_10416"/>
<evidence type="ECO:0000256" key="2">
    <source>
        <dbReference type="ARBA" id="ARBA00022840"/>
    </source>
</evidence>
<evidence type="ECO:0000256" key="3">
    <source>
        <dbReference type="ARBA" id="ARBA00022993"/>
    </source>
</evidence>
<reference evidence="4 7" key="1">
    <citation type="submission" date="2016-10" db="EMBL/GenBank/DDBJ databases">
        <authorList>
            <person name="de Groot N.N."/>
        </authorList>
    </citation>
    <scope>NUCLEOTIDE SEQUENCE [LARGE SCALE GENOMIC DNA]</scope>
    <source>
        <strain evidence="7">BP1-145</strain>
        <strain evidence="4">BP1-148</strain>
    </source>
</reference>
<name>A0A1G7U7D9_9BACT</name>
<dbReference type="InterPro" id="IPR043129">
    <property type="entry name" value="ATPase_NBD"/>
</dbReference>
<keyword evidence="1" id="KW-0547">Nucleotide-binding</keyword>
<dbReference type="Gene3D" id="3.30.420.40">
    <property type="match status" value="1"/>
</dbReference>
<organism evidence="4 6">
    <name type="scientific">Prevotella communis</name>
    <dbReference type="NCBI Taxonomy" id="2913614"/>
    <lineage>
        <taxon>Bacteria</taxon>
        <taxon>Pseudomonadati</taxon>
        <taxon>Bacteroidota</taxon>
        <taxon>Bacteroidia</taxon>
        <taxon>Bacteroidales</taxon>
        <taxon>Prevotellaceae</taxon>
        <taxon>Prevotella</taxon>
    </lineage>
</organism>
<dbReference type="OrthoDB" id="358216at2"/>
<dbReference type="SUPFAM" id="SSF53067">
    <property type="entry name" value="Actin-like ATPase domain"/>
    <property type="match status" value="1"/>
</dbReference>
<gene>
    <name evidence="5" type="ORF">SAMN04487900_10714</name>
    <name evidence="4" type="ORF">SAMN04487901_10416</name>
</gene>
<dbReference type="GO" id="GO:0015937">
    <property type="term" value="P:coenzyme A biosynthetic process"/>
    <property type="evidence" value="ECO:0007669"/>
    <property type="project" value="UniProtKB-KW"/>
</dbReference>
<keyword evidence="4" id="KW-0808">Transferase</keyword>
<evidence type="ECO:0000313" key="4">
    <source>
        <dbReference type="EMBL" id="SDG43522.1"/>
    </source>
</evidence>
<proteinExistence type="predicted"/>
<dbReference type="GO" id="GO:0004594">
    <property type="term" value="F:pantothenate kinase activity"/>
    <property type="evidence" value="ECO:0007669"/>
    <property type="project" value="TreeGrafter"/>
</dbReference>
<dbReference type="PANTHER" id="PTHR12280">
    <property type="entry name" value="PANTOTHENATE KINASE"/>
    <property type="match status" value="1"/>
</dbReference>
<dbReference type="NCBIfam" id="NF009842">
    <property type="entry name" value="PRK13317.1"/>
    <property type="match status" value="1"/>
</dbReference>
<keyword evidence="6" id="KW-1185">Reference proteome</keyword>
<accession>A0A1H0FZT3</accession>
<dbReference type="GO" id="GO:0005829">
    <property type="term" value="C:cytosol"/>
    <property type="evidence" value="ECO:0007669"/>
    <property type="project" value="TreeGrafter"/>
</dbReference>
<dbReference type="EMBL" id="FNIW01000007">
    <property type="protein sequence ID" value="SDO00112.1"/>
    <property type="molecule type" value="Genomic_DNA"/>
</dbReference>
<dbReference type="RefSeq" id="WP_091815414.1">
    <property type="nucleotide sequence ID" value="NZ_CP091790.1"/>
</dbReference>
<keyword evidence="2" id="KW-0067">ATP-binding</keyword>
<evidence type="ECO:0000313" key="5">
    <source>
        <dbReference type="EMBL" id="SDO00112.1"/>
    </source>
</evidence>
<dbReference type="PANTHER" id="PTHR12280:SF20">
    <property type="entry name" value="4'-PHOSPHOPANTETHEINE PHOSPHATASE"/>
    <property type="match status" value="1"/>
</dbReference>
<evidence type="ECO:0000313" key="7">
    <source>
        <dbReference type="Proteomes" id="UP000199134"/>
    </source>
</evidence>
<keyword evidence="3" id="KW-0173">Coenzyme A biosynthesis</keyword>
<protein>
    <submittedName>
        <fullName evidence="4">Type II pantothenate kinase</fullName>
    </submittedName>
</protein>